<organism evidence="1 2">
    <name type="scientific">Colocasia esculenta</name>
    <name type="common">Wild taro</name>
    <name type="synonym">Arum esculentum</name>
    <dbReference type="NCBI Taxonomy" id="4460"/>
    <lineage>
        <taxon>Eukaryota</taxon>
        <taxon>Viridiplantae</taxon>
        <taxon>Streptophyta</taxon>
        <taxon>Embryophyta</taxon>
        <taxon>Tracheophyta</taxon>
        <taxon>Spermatophyta</taxon>
        <taxon>Magnoliopsida</taxon>
        <taxon>Liliopsida</taxon>
        <taxon>Araceae</taxon>
        <taxon>Aroideae</taxon>
        <taxon>Colocasieae</taxon>
        <taxon>Colocasia</taxon>
    </lineage>
</organism>
<sequence>MKMGELKWSELEMKKVNVMMELRCEKEWERRKRMVLMTLKLMIVLLSLKLMALLTLELEALVAEEHLLSSLKALSRLSESESLQESNEESEVTLSSVLAMKASLESCI</sequence>
<accession>A0A843WPY2</accession>
<gene>
    <name evidence="1" type="ORF">Taro_041463</name>
</gene>
<evidence type="ECO:0000313" key="2">
    <source>
        <dbReference type="Proteomes" id="UP000652761"/>
    </source>
</evidence>
<proteinExistence type="predicted"/>
<dbReference type="EMBL" id="NMUH01004160">
    <property type="protein sequence ID" value="MQM08608.1"/>
    <property type="molecule type" value="Genomic_DNA"/>
</dbReference>
<reference evidence="1" key="1">
    <citation type="submission" date="2017-07" db="EMBL/GenBank/DDBJ databases">
        <title>Taro Niue Genome Assembly and Annotation.</title>
        <authorList>
            <person name="Atibalentja N."/>
            <person name="Keating K."/>
            <person name="Fields C.J."/>
        </authorList>
    </citation>
    <scope>NUCLEOTIDE SEQUENCE</scope>
    <source>
        <strain evidence="1">Niue_2</strain>
        <tissue evidence="1">Leaf</tissue>
    </source>
</reference>
<protein>
    <submittedName>
        <fullName evidence="1">Uncharacterized protein</fullName>
    </submittedName>
</protein>
<comment type="caution">
    <text evidence="1">The sequence shown here is derived from an EMBL/GenBank/DDBJ whole genome shotgun (WGS) entry which is preliminary data.</text>
</comment>
<dbReference type="AlphaFoldDB" id="A0A843WPY2"/>
<dbReference type="Proteomes" id="UP000652761">
    <property type="component" value="Unassembled WGS sequence"/>
</dbReference>
<evidence type="ECO:0000313" key="1">
    <source>
        <dbReference type="EMBL" id="MQM08608.1"/>
    </source>
</evidence>
<name>A0A843WPY2_COLES</name>
<keyword evidence="2" id="KW-1185">Reference proteome</keyword>